<accession>A0A7N2MZT8</accession>
<dbReference type="Gramene" id="QL11p044408:mrna">
    <property type="protein sequence ID" value="QL11p044408:mrna:CDS:1"/>
    <property type="gene ID" value="QL11p044408"/>
</dbReference>
<protein>
    <submittedName>
        <fullName evidence="1">Uncharacterized protein</fullName>
    </submittedName>
</protein>
<dbReference type="InterPro" id="IPR036691">
    <property type="entry name" value="Endo/exonu/phosph_ase_sf"/>
</dbReference>
<dbReference type="SUPFAM" id="SSF56219">
    <property type="entry name" value="DNase I-like"/>
    <property type="match status" value="1"/>
</dbReference>
<sequence>MEEHADKEGPKRKLLAPLGELHLDVVQGPMSIMSWNCRVLGNPWSVQALKRVIRKEGPNLVFLMETKLEKKDMKKVQEEIGILQGIAVSSVGRRGGLALLWKPDMNVSIRFLNRWYIDALVDSKDEIREWLYVEVMRKFCPTSIADVVSK</sequence>
<dbReference type="Gene3D" id="3.60.10.10">
    <property type="entry name" value="Endonuclease/exonuclease/phosphatase"/>
    <property type="match status" value="1"/>
</dbReference>
<dbReference type="OMA" id="REQICKA"/>
<reference evidence="1" key="2">
    <citation type="submission" date="2021-01" db="UniProtKB">
        <authorList>
            <consortium name="EnsemblPlants"/>
        </authorList>
    </citation>
    <scope>IDENTIFICATION</scope>
</reference>
<dbReference type="AlphaFoldDB" id="A0A7N2MZT8"/>
<dbReference type="InParanoid" id="A0A7N2MZT8"/>
<dbReference type="EnsemblPlants" id="QL11p044408:mrna">
    <property type="protein sequence ID" value="QL11p044408:mrna:CDS:1"/>
    <property type="gene ID" value="QL11p044408"/>
</dbReference>
<dbReference type="Proteomes" id="UP000594261">
    <property type="component" value="Chromosome 11"/>
</dbReference>
<dbReference type="PANTHER" id="PTHR35218:SF9">
    <property type="entry name" value="ENDONUCLEASE_EXONUCLEASE_PHOSPHATASE DOMAIN-CONTAINING PROTEIN"/>
    <property type="match status" value="1"/>
</dbReference>
<evidence type="ECO:0000313" key="1">
    <source>
        <dbReference type="EnsemblPlants" id="QL11p044408:mrna:CDS:1"/>
    </source>
</evidence>
<keyword evidence="2" id="KW-1185">Reference proteome</keyword>
<dbReference type="EMBL" id="LRBV02000011">
    <property type="status" value="NOT_ANNOTATED_CDS"/>
    <property type="molecule type" value="Genomic_DNA"/>
</dbReference>
<name>A0A7N2MZT8_QUELO</name>
<dbReference type="PANTHER" id="PTHR35218">
    <property type="entry name" value="RNASE H DOMAIN-CONTAINING PROTEIN"/>
    <property type="match status" value="1"/>
</dbReference>
<proteinExistence type="predicted"/>
<organism evidence="1 2">
    <name type="scientific">Quercus lobata</name>
    <name type="common">Valley oak</name>
    <dbReference type="NCBI Taxonomy" id="97700"/>
    <lineage>
        <taxon>Eukaryota</taxon>
        <taxon>Viridiplantae</taxon>
        <taxon>Streptophyta</taxon>
        <taxon>Embryophyta</taxon>
        <taxon>Tracheophyta</taxon>
        <taxon>Spermatophyta</taxon>
        <taxon>Magnoliopsida</taxon>
        <taxon>eudicotyledons</taxon>
        <taxon>Gunneridae</taxon>
        <taxon>Pentapetalae</taxon>
        <taxon>rosids</taxon>
        <taxon>fabids</taxon>
        <taxon>Fagales</taxon>
        <taxon>Fagaceae</taxon>
        <taxon>Quercus</taxon>
    </lineage>
</organism>
<evidence type="ECO:0000313" key="2">
    <source>
        <dbReference type="Proteomes" id="UP000594261"/>
    </source>
</evidence>
<reference evidence="1 2" key="1">
    <citation type="journal article" date="2016" name="G3 (Bethesda)">
        <title>First Draft Assembly and Annotation of the Genome of a California Endemic Oak Quercus lobata Nee (Fagaceae).</title>
        <authorList>
            <person name="Sork V.L."/>
            <person name="Fitz-Gibbon S.T."/>
            <person name="Puiu D."/>
            <person name="Crepeau M."/>
            <person name="Gugger P.F."/>
            <person name="Sherman R."/>
            <person name="Stevens K."/>
            <person name="Langley C.H."/>
            <person name="Pellegrini M."/>
            <person name="Salzberg S.L."/>
        </authorList>
    </citation>
    <scope>NUCLEOTIDE SEQUENCE [LARGE SCALE GENOMIC DNA]</scope>
    <source>
        <strain evidence="1 2">cv. SW786</strain>
    </source>
</reference>